<organism evidence="1">
    <name type="scientific">marine sediment metagenome</name>
    <dbReference type="NCBI Taxonomy" id="412755"/>
    <lineage>
        <taxon>unclassified sequences</taxon>
        <taxon>metagenomes</taxon>
        <taxon>ecological metagenomes</taxon>
    </lineage>
</organism>
<dbReference type="EMBL" id="BARU01021900">
    <property type="protein sequence ID" value="GAH50616.1"/>
    <property type="molecule type" value="Genomic_DNA"/>
</dbReference>
<name>X1FY78_9ZZZZ</name>
<dbReference type="PROSITE" id="PS51318">
    <property type="entry name" value="TAT"/>
    <property type="match status" value="1"/>
</dbReference>
<dbReference type="InterPro" id="IPR006311">
    <property type="entry name" value="TAT_signal"/>
</dbReference>
<accession>X1FY78</accession>
<feature type="non-terminal residue" evidence="1">
    <location>
        <position position="174"/>
    </location>
</feature>
<proteinExistence type="predicted"/>
<gene>
    <name evidence="1" type="ORF">S03H2_35768</name>
</gene>
<sequence>MKNEVNRREFLQMTAVGGGLCLGVPSILAFGANPKGPRLISPGCRGTKVKVARIYMGKPGNPYWPKPYLDLKKEVRSYESEFAKLKDELSDVKFVVDELVASAEQAAPLKERLKDVDGVLVIHLTMGTGGILKEILKSQKPTTVFAVPYSGHQWTGFGALRKQEIGAKLECILT</sequence>
<dbReference type="NCBIfam" id="TIGR01409">
    <property type="entry name" value="TAT_signal_seq"/>
    <property type="match status" value="1"/>
</dbReference>
<evidence type="ECO:0000313" key="1">
    <source>
        <dbReference type="EMBL" id="GAH50616.1"/>
    </source>
</evidence>
<evidence type="ECO:0008006" key="2">
    <source>
        <dbReference type="Google" id="ProtNLM"/>
    </source>
</evidence>
<comment type="caution">
    <text evidence="1">The sequence shown here is derived from an EMBL/GenBank/DDBJ whole genome shotgun (WGS) entry which is preliminary data.</text>
</comment>
<protein>
    <recommendedName>
        <fullName evidence="2">Twin-arginine translocation signal domain-containing protein</fullName>
    </recommendedName>
</protein>
<reference evidence="1" key="1">
    <citation type="journal article" date="2014" name="Front. Microbiol.">
        <title>High frequency of phylogenetically diverse reductive dehalogenase-homologous genes in deep subseafloor sedimentary metagenomes.</title>
        <authorList>
            <person name="Kawai M."/>
            <person name="Futagami T."/>
            <person name="Toyoda A."/>
            <person name="Takaki Y."/>
            <person name="Nishi S."/>
            <person name="Hori S."/>
            <person name="Arai W."/>
            <person name="Tsubouchi T."/>
            <person name="Morono Y."/>
            <person name="Uchiyama I."/>
            <person name="Ito T."/>
            <person name="Fujiyama A."/>
            <person name="Inagaki F."/>
            <person name="Takami H."/>
        </authorList>
    </citation>
    <scope>NUCLEOTIDE SEQUENCE</scope>
    <source>
        <strain evidence="1">Expedition CK06-06</strain>
    </source>
</reference>
<dbReference type="InterPro" id="IPR019546">
    <property type="entry name" value="TAT_signal_bac_arc"/>
</dbReference>
<dbReference type="AlphaFoldDB" id="X1FY78"/>